<comment type="similarity">
    <text evidence="1">Belongs to the aldo/keto reductase family.</text>
</comment>
<dbReference type="EMBL" id="CBLN010003798">
    <property type="protein sequence ID" value="CDI70169.1"/>
    <property type="molecule type" value="Genomic_DNA"/>
</dbReference>
<dbReference type="GO" id="GO:0016616">
    <property type="term" value="F:oxidoreductase activity, acting on the CH-OH group of donors, NAD or NADP as acceptor"/>
    <property type="evidence" value="ECO:0007669"/>
    <property type="project" value="UniProtKB-ARBA"/>
</dbReference>
<sequence>MVPNPSLLLNSGHKIPQLGFGTFDAPKEVVTEAVEVAISAGFRHIDCAMIYGNEKEYLDLYLIRFPASFKIKEGVSFNIDDPNSVVFEYHKIEDTWKEENVVEIARKHKKTPAQVLLRHGLQRGIVVLVKSVTPERIKSNFDVFNFELTNEEMEVLNKTGPYKRIFAISALEKHPEYPYHDEC</sequence>
<dbReference type="InterPro" id="IPR036812">
    <property type="entry name" value="NAD(P)_OxRdtase_dom_sf"/>
</dbReference>
<reference evidence="7" key="2">
    <citation type="submission" date="2020-10" db="UniProtKB">
        <authorList>
            <consortium name="WormBaseParasite"/>
        </authorList>
    </citation>
    <scope>IDENTIFICATION</scope>
</reference>
<evidence type="ECO:0000313" key="5">
    <source>
        <dbReference type="EMBL" id="CDI70169.1"/>
    </source>
</evidence>
<evidence type="ECO:0000313" key="6">
    <source>
        <dbReference type="Proteomes" id="UP000492820"/>
    </source>
</evidence>
<organism evidence="5">
    <name type="scientific">Echinococcus granulosus</name>
    <name type="common">Hydatid tapeworm</name>
    <dbReference type="NCBI Taxonomy" id="6210"/>
    <lineage>
        <taxon>Eukaryota</taxon>
        <taxon>Metazoa</taxon>
        <taxon>Spiralia</taxon>
        <taxon>Lophotrochozoa</taxon>
        <taxon>Platyhelminthes</taxon>
        <taxon>Cestoda</taxon>
        <taxon>Eucestoda</taxon>
        <taxon>Cyclophyllidea</taxon>
        <taxon>Taeniidae</taxon>
        <taxon>Echinococcus</taxon>
        <taxon>Echinococcus granulosus group</taxon>
    </lineage>
</organism>
<dbReference type="Proteomes" id="UP000492820">
    <property type="component" value="Unassembled WGS sequence"/>
</dbReference>
<evidence type="ECO:0000259" key="4">
    <source>
        <dbReference type="Pfam" id="PF00248"/>
    </source>
</evidence>
<dbReference type="InterPro" id="IPR020471">
    <property type="entry name" value="AKR"/>
</dbReference>
<evidence type="ECO:0000313" key="7">
    <source>
        <dbReference type="WBParaSite" id="EgrG_002066900"/>
    </source>
</evidence>
<gene>
    <name evidence="5" type="ORF">EgrG_002066900</name>
</gene>
<feature type="domain" description="NADP-dependent oxidoreductase" evidence="4">
    <location>
        <begin position="99"/>
        <end position="157"/>
    </location>
</feature>
<dbReference type="Gene3D" id="3.20.20.100">
    <property type="entry name" value="NADP-dependent oxidoreductase domain"/>
    <property type="match status" value="2"/>
</dbReference>
<keyword evidence="2" id="KW-0521">NADP</keyword>
<dbReference type="SUPFAM" id="SSF51430">
    <property type="entry name" value="NAD(P)-linked oxidoreductase"/>
    <property type="match status" value="1"/>
</dbReference>
<dbReference type="OrthoDB" id="416253at2759"/>
<evidence type="ECO:0000256" key="3">
    <source>
        <dbReference type="ARBA" id="ARBA00023002"/>
    </source>
</evidence>
<name>U6FR93_ECHGR</name>
<dbReference type="Pfam" id="PF00248">
    <property type="entry name" value="Aldo_ket_red"/>
    <property type="match status" value="1"/>
</dbReference>
<dbReference type="AlphaFoldDB" id="U6FR93"/>
<dbReference type="PANTHER" id="PTHR43827">
    <property type="entry name" value="2,5-DIKETO-D-GLUCONIC ACID REDUCTASE"/>
    <property type="match status" value="1"/>
</dbReference>
<dbReference type="PROSITE" id="PS00063">
    <property type="entry name" value="ALDOKETO_REDUCTASE_3"/>
    <property type="match status" value="1"/>
</dbReference>
<dbReference type="PANTHER" id="PTHR43827:SF3">
    <property type="entry name" value="NADP-DEPENDENT OXIDOREDUCTASE DOMAIN-CONTAINING PROTEIN"/>
    <property type="match status" value="1"/>
</dbReference>
<reference evidence="5 6" key="1">
    <citation type="journal article" date="2013" name="Nature">
        <title>The genomes of four tapeworm species reveal adaptations to parasitism.</title>
        <authorList>
            <person name="Tsai I.J."/>
            <person name="Zarowiecki M."/>
            <person name="Holroyd N."/>
            <person name="Garciarrubio A."/>
            <person name="Sanchez-Flores A."/>
            <person name="Brooks K.L."/>
            <person name="Tracey A."/>
            <person name="Bobes R.J."/>
            <person name="Fragoso G."/>
            <person name="Sciutto E."/>
            <person name="Aslett M."/>
            <person name="Beasley H."/>
            <person name="Bennett H.M."/>
            <person name="Cai J."/>
            <person name="Camicia F."/>
            <person name="Clark R."/>
            <person name="Cucher M."/>
            <person name="De Silva N."/>
            <person name="Day T.A."/>
            <person name="Deplazes P."/>
            <person name="Estrada K."/>
            <person name="Fernandez C."/>
            <person name="Holland P.W."/>
            <person name="Hou J."/>
            <person name="Hu S."/>
            <person name="Huckvale T."/>
            <person name="Hung S.S."/>
            <person name="Kamenetzky L."/>
            <person name="Keane J.A."/>
            <person name="Kiss F."/>
            <person name="Koziol U."/>
            <person name="Lambert O."/>
            <person name="Liu K."/>
            <person name="Luo X."/>
            <person name="Luo Y."/>
            <person name="Macchiaroli N."/>
            <person name="Nichol S."/>
            <person name="Paps J."/>
            <person name="Parkinson J."/>
            <person name="Pouchkina-Stantcheva N."/>
            <person name="Riddiford N."/>
            <person name="Rosenzvit M."/>
            <person name="Salinas G."/>
            <person name="Wasmuth J.D."/>
            <person name="Zamanian M."/>
            <person name="Zheng Y."/>
            <person name="Cai X."/>
            <person name="Soberon X."/>
            <person name="Olson P.D."/>
            <person name="Laclette J.P."/>
            <person name="Brehm K."/>
            <person name="Berriman M."/>
            <person name="Garciarrubio A."/>
            <person name="Bobes R.J."/>
            <person name="Fragoso G."/>
            <person name="Sanchez-Flores A."/>
            <person name="Estrada K."/>
            <person name="Cevallos M.A."/>
            <person name="Morett E."/>
            <person name="Gonzalez V."/>
            <person name="Portillo T."/>
            <person name="Ochoa-Leyva A."/>
            <person name="Jose M.V."/>
            <person name="Sciutto E."/>
            <person name="Landa A."/>
            <person name="Jimenez L."/>
            <person name="Valdes V."/>
            <person name="Carrero J.C."/>
            <person name="Larralde C."/>
            <person name="Morales-Montor J."/>
            <person name="Limon-Lason J."/>
            <person name="Soberon X."/>
            <person name="Laclette J.P."/>
        </authorList>
    </citation>
    <scope>NUCLEOTIDE SEQUENCE [LARGE SCALE GENOMIC DNA]</scope>
</reference>
<protein>
    <submittedName>
        <fullName evidence="5 7">Aldo keto reductase family 1, member B4</fullName>
    </submittedName>
</protein>
<proteinExistence type="inferred from homology"/>
<evidence type="ECO:0000256" key="2">
    <source>
        <dbReference type="ARBA" id="ARBA00022857"/>
    </source>
</evidence>
<dbReference type="WBParaSite" id="EgrG_002066900">
    <property type="protein sequence ID" value="EgrG_002066900"/>
    <property type="gene ID" value="EgrG_002066900"/>
</dbReference>
<dbReference type="InterPro" id="IPR018170">
    <property type="entry name" value="Aldo/ket_reductase_CS"/>
</dbReference>
<keyword evidence="3" id="KW-0560">Oxidoreductase</keyword>
<evidence type="ECO:0000256" key="1">
    <source>
        <dbReference type="ARBA" id="ARBA00007905"/>
    </source>
</evidence>
<dbReference type="InterPro" id="IPR023210">
    <property type="entry name" value="NADP_OxRdtase_dom"/>
</dbReference>
<accession>U6FR93</accession>